<proteinExistence type="predicted"/>
<organism evidence="1 2">
    <name type="scientific">Ensete ventricosum</name>
    <name type="common">Abyssinian banana</name>
    <name type="synonym">Musa ensete</name>
    <dbReference type="NCBI Taxonomy" id="4639"/>
    <lineage>
        <taxon>Eukaryota</taxon>
        <taxon>Viridiplantae</taxon>
        <taxon>Streptophyta</taxon>
        <taxon>Embryophyta</taxon>
        <taxon>Tracheophyta</taxon>
        <taxon>Spermatophyta</taxon>
        <taxon>Magnoliopsida</taxon>
        <taxon>Liliopsida</taxon>
        <taxon>Zingiberales</taxon>
        <taxon>Musaceae</taxon>
        <taxon>Ensete</taxon>
    </lineage>
</organism>
<comment type="caution">
    <text evidence="1">The sequence shown here is derived from an EMBL/GenBank/DDBJ whole genome shotgun (WGS) entry which is preliminary data.</text>
</comment>
<sequence>HLVLSTPLSFQDLVVIVMGNSIGDSKIEDKPSPGAKVQSLLKQEVLFHYYE</sequence>
<feature type="non-terminal residue" evidence="1">
    <location>
        <position position="1"/>
    </location>
</feature>
<protein>
    <submittedName>
        <fullName evidence="1">Uncharacterized protein</fullName>
    </submittedName>
</protein>
<reference evidence="1 2" key="1">
    <citation type="journal article" date="2014" name="Agronomy (Basel)">
        <title>A Draft Genome Sequence for Ensete ventricosum, the Drought-Tolerant Tree Against Hunger.</title>
        <authorList>
            <person name="Harrison J."/>
            <person name="Moore K.A."/>
            <person name="Paszkiewicz K."/>
            <person name="Jones T."/>
            <person name="Grant M."/>
            <person name="Ambacheew D."/>
            <person name="Muzemil S."/>
            <person name="Studholme D.J."/>
        </authorList>
    </citation>
    <scope>NUCLEOTIDE SEQUENCE [LARGE SCALE GENOMIC DNA]</scope>
</reference>
<evidence type="ECO:0000313" key="2">
    <source>
        <dbReference type="Proteomes" id="UP000287651"/>
    </source>
</evidence>
<dbReference type="EMBL" id="AMZH03002291">
    <property type="protein sequence ID" value="RRT76102.1"/>
    <property type="molecule type" value="Genomic_DNA"/>
</dbReference>
<name>A0A427AIX7_ENSVE</name>
<accession>A0A427AIX7</accession>
<dbReference type="AlphaFoldDB" id="A0A427AIX7"/>
<gene>
    <name evidence="1" type="ORF">B296_00004577</name>
</gene>
<evidence type="ECO:0000313" key="1">
    <source>
        <dbReference type="EMBL" id="RRT76102.1"/>
    </source>
</evidence>
<dbReference type="Proteomes" id="UP000287651">
    <property type="component" value="Unassembled WGS sequence"/>
</dbReference>